<evidence type="ECO:0000313" key="1">
    <source>
        <dbReference type="EMBL" id="MCE8024113.1"/>
    </source>
</evidence>
<dbReference type="Proteomes" id="UP001320272">
    <property type="component" value="Unassembled WGS sequence"/>
</dbReference>
<protein>
    <submittedName>
        <fullName evidence="1">Alpha/beta hydrolase</fullName>
    </submittedName>
</protein>
<evidence type="ECO:0000313" key="2">
    <source>
        <dbReference type="Proteomes" id="UP001320272"/>
    </source>
</evidence>
<reference evidence="1 2" key="1">
    <citation type="journal article" date="2021" name="Front. Microbiol.">
        <title>Aerobic Denitrification and Heterotrophic Sulfur Oxidation in the Genus Halomonas Revealed by Six Novel Species Characterizations and Genome-Based Analysis.</title>
        <authorList>
            <person name="Wang L."/>
            <person name="Shao Z."/>
        </authorList>
    </citation>
    <scope>NUCLEOTIDE SEQUENCE [LARGE SCALE GENOMIC DNA]</scope>
    <source>
        <strain evidence="1 2">MCCC 1A11058</strain>
    </source>
</reference>
<proteinExistence type="predicted"/>
<comment type="caution">
    <text evidence="1">The sequence shown here is derived from an EMBL/GenBank/DDBJ whole genome shotgun (WGS) entry which is preliminary data.</text>
</comment>
<keyword evidence="2" id="KW-1185">Reference proteome</keyword>
<organism evidence="1 2">
    <name type="scientific">Billgrantia aerodenitrificans</name>
    <dbReference type="NCBI Taxonomy" id="2733483"/>
    <lineage>
        <taxon>Bacteria</taxon>
        <taxon>Pseudomonadati</taxon>
        <taxon>Pseudomonadota</taxon>
        <taxon>Gammaproteobacteria</taxon>
        <taxon>Oceanospirillales</taxon>
        <taxon>Halomonadaceae</taxon>
        <taxon>Billgrantia</taxon>
    </lineage>
</organism>
<sequence>MTLRQHPIAELLTHHLQRDLVMGIEDALIIGARRGYLAGHPMHSGHRKTAIGYSRHLHMNEAFSEALEAAGAEPSPLRGNHIVVGRSGMFSIGRFHSNTGLKGGSRSQSRKDLAEANGVLERVVNPDLFEINRAPTRGSVFFVSVSNPHYNGHEDEDPLSRIEIGVPATDMSRWVFRETTKIFLQRYELATPQEDNAQVYLKKGVAKPSDQGQEQ</sequence>
<dbReference type="EMBL" id="JABFTV010000003">
    <property type="protein sequence ID" value="MCE8024113.1"/>
    <property type="molecule type" value="Genomic_DNA"/>
</dbReference>
<gene>
    <name evidence="1" type="ORF">HOP59_08210</name>
</gene>
<name>A0ABS9AR87_9GAMM</name>
<dbReference type="GO" id="GO:0016787">
    <property type="term" value="F:hydrolase activity"/>
    <property type="evidence" value="ECO:0007669"/>
    <property type="project" value="UniProtKB-KW"/>
</dbReference>
<keyword evidence="1" id="KW-0378">Hydrolase</keyword>
<accession>A0ABS9AR87</accession>
<dbReference type="RefSeq" id="WP_234253461.1">
    <property type="nucleotide sequence ID" value="NZ_JABFTV010000003.1"/>
</dbReference>